<organism evidence="5 6">
    <name type="scientific">Adineta ricciae</name>
    <name type="common">Rotifer</name>
    <dbReference type="NCBI Taxonomy" id="249248"/>
    <lineage>
        <taxon>Eukaryota</taxon>
        <taxon>Metazoa</taxon>
        <taxon>Spiralia</taxon>
        <taxon>Gnathifera</taxon>
        <taxon>Rotifera</taxon>
        <taxon>Eurotatoria</taxon>
        <taxon>Bdelloidea</taxon>
        <taxon>Adinetida</taxon>
        <taxon>Adinetidae</taxon>
        <taxon>Adineta</taxon>
    </lineage>
</organism>
<dbReference type="AlphaFoldDB" id="A0A816H9B0"/>
<evidence type="ECO:0000259" key="3">
    <source>
        <dbReference type="Pfam" id="PF09261"/>
    </source>
</evidence>
<dbReference type="Proteomes" id="UP000663828">
    <property type="component" value="Unassembled WGS sequence"/>
</dbReference>
<dbReference type="EMBL" id="CAJNOR010016538">
    <property type="protein sequence ID" value="CAF1685286.1"/>
    <property type="molecule type" value="Genomic_DNA"/>
</dbReference>
<feature type="non-terminal residue" evidence="5">
    <location>
        <position position="246"/>
    </location>
</feature>
<dbReference type="GO" id="GO:0030246">
    <property type="term" value="F:carbohydrate binding"/>
    <property type="evidence" value="ECO:0007669"/>
    <property type="project" value="InterPro"/>
</dbReference>
<dbReference type="GO" id="GO:0006013">
    <property type="term" value="P:mannose metabolic process"/>
    <property type="evidence" value="ECO:0007669"/>
    <property type="project" value="InterPro"/>
</dbReference>
<evidence type="ECO:0000313" key="5">
    <source>
        <dbReference type="EMBL" id="CAF1685286.1"/>
    </source>
</evidence>
<sequence>EAMGIVQHHDAISGTEKQHVADDYIQRLSYGIDIAENVINNAYTKLLPKENKLSMTPTQFLCQYLNISECLPIEEQKEFTLTLWNPTIHPVIHHVRVPITKEYLIRDPMGSIVSAEYLPISNMTQNIPGRNSSAQNQYIFTTQLPALGFSTYYFEAKNSKKEKTEKEKLRKETCHLENENLRVEFDDQGNLREIINLKKHISVRFTTQGFYWYSSFAGNNSAEEFQASGAYVFRPLTSEVRPVSTT</sequence>
<dbReference type="Pfam" id="PF09261">
    <property type="entry name" value="Alpha-mann_mid"/>
    <property type="match status" value="1"/>
</dbReference>
<name>A0A816H9B0_ADIRI</name>
<dbReference type="InterPro" id="IPR011013">
    <property type="entry name" value="Gal_mutarotase_sf_dom"/>
</dbReference>
<keyword evidence="6" id="KW-1185">Reference proteome</keyword>
<dbReference type="FunFam" id="1.20.1270.50:FF:000003">
    <property type="entry name" value="Alpha-mannosidase"/>
    <property type="match status" value="1"/>
</dbReference>
<feature type="domain" description="Lysosomal alpha-mannosidase-like central" evidence="4">
    <location>
        <begin position="115"/>
        <end position="153"/>
    </location>
</feature>
<dbReference type="PANTHER" id="PTHR11607:SF3">
    <property type="entry name" value="LYSOSOMAL ALPHA-MANNOSIDASE"/>
    <property type="match status" value="1"/>
</dbReference>
<dbReference type="Gene3D" id="2.60.40.1180">
    <property type="entry name" value="Golgi alpha-mannosidase II"/>
    <property type="match status" value="1"/>
</dbReference>
<keyword evidence="1" id="KW-0479">Metal-binding</keyword>
<feature type="non-terminal residue" evidence="5">
    <location>
        <position position="1"/>
    </location>
</feature>
<evidence type="ECO:0000256" key="2">
    <source>
        <dbReference type="ARBA" id="ARBA00022801"/>
    </source>
</evidence>
<keyword evidence="2" id="KW-0378">Hydrolase</keyword>
<dbReference type="InterPro" id="IPR028995">
    <property type="entry name" value="Glyco_hydro_57/38_cen_sf"/>
</dbReference>
<dbReference type="SUPFAM" id="SSF88688">
    <property type="entry name" value="Families 57/38 glycoside transferase middle domain"/>
    <property type="match status" value="1"/>
</dbReference>
<reference evidence="5" key="1">
    <citation type="submission" date="2021-02" db="EMBL/GenBank/DDBJ databases">
        <authorList>
            <person name="Nowell W R."/>
        </authorList>
    </citation>
    <scope>NUCLEOTIDE SEQUENCE</scope>
</reference>
<dbReference type="Gene3D" id="1.20.1270.50">
    <property type="entry name" value="Glycoside hydrolase family 38, central domain"/>
    <property type="match status" value="1"/>
</dbReference>
<evidence type="ECO:0008006" key="7">
    <source>
        <dbReference type="Google" id="ProtNLM"/>
    </source>
</evidence>
<protein>
    <recommendedName>
        <fullName evidence="7">Glycoside hydrolase family 38 central domain-containing protein</fullName>
    </recommendedName>
</protein>
<feature type="domain" description="Glycoside hydrolase family 38 central" evidence="3">
    <location>
        <begin position="1"/>
        <end position="46"/>
    </location>
</feature>
<evidence type="ECO:0000313" key="6">
    <source>
        <dbReference type="Proteomes" id="UP000663828"/>
    </source>
</evidence>
<dbReference type="GO" id="GO:0005764">
    <property type="term" value="C:lysosome"/>
    <property type="evidence" value="ECO:0007669"/>
    <property type="project" value="TreeGrafter"/>
</dbReference>
<dbReference type="GO" id="GO:0004559">
    <property type="term" value="F:alpha-mannosidase activity"/>
    <property type="evidence" value="ECO:0007669"/>
    <property type="project" value="InterPro"/>
</dbReference>
<dbReference type="Gene3D" id="2.70.98.30">
    <property type="entry name" value="Golgi alpha-mannosidase II, domain 4"/>
    <property type="match status" value="1"/>
</dbReference>
<dbReference type="SUPFAM" id="SSF74650">
    <property type="entry name" value="Galactose mutarotase-like"/>
    <property type="match status" value="1"/>
</dbReference>
<dbReference type="InterPro" id="IPR048534">
    <property type="entry name" value="Man2a1-like_dom"/>
</dbReference>
<gene>
    <name evidence="5" type="ORF">XAT740_LOCUS61732</name>
</gene>
<evidence type="ECO:0000259" key="4">
    <source>
        <dbReference type="Pfam" id="PF21260"/>
    </source>
</evidence>
<dbReference type="InterPro" id="IPR050843">
    <property type="entry name" value="Glycosyl_Hydrlase_38"/>
</dbReference>
<dbReference type="InterPro" id="IPR037094">
    <property type="entry name" value="Glyco_hydro_38_cen_sf"/>
</dbReference>
<comment type="caution">
    <text evidence="5">The sequence shown here is derived from an EMBL/GenBank/DDBJ whole genome shotgun (WGS) entry which is preliminary data.</text>
</comment>
<dbReference type="InterPro" id="IPR015341">
    <property type="entry name" value="Glyco_hydro_38_cen"/>
</dbReference>
<accession>A0A816H9B0</accession>
<dbReference type="GO" id="GO:0046872">
    <property type="term" value="F:metal ion binding"/>
    <property type="evidence" value="ECO:0007669"/>
    <property type="project" value="UniProtKB-KW"/>
</dbReference>
<dbReference type="PANTHER" id="PTHR11607">
    <property type="entry name" value="ALPHA-MANNOSIDASE"/>
    <property type="match status" value="1"/>
</dbReference>
<evidence type="ECO:0000256" key="1">
    <source>
        <dbReference type="ARBA" id="ARBA00022723"/>
    </source>
</evidence>
<proteinExistence type="predicted"/>
<dbReference type="Pfam" id="PF21260">
    <property type="entry name" value="Laman-like_dom"/>
    <property type="match status" value="1"/>
</dbReference>
<dbReference type="InterPro" id="IPR013780">
    <property type="entry name" value="Glyco_hydro_b"/>
</dbReference>